<dbReference type="RefSeq" id="WP_072841803.1">
    <property type="nucleotide sequence ID" value="NZ_FQVF01000025.1"/>
</dbReference>
<protein>
    <submittedName>
        <fullName evidence="2">Pimeloyl-ACP methyl ester carboxylesterase</fullName>
    </submittedName>
</protein>
<dbReference type="InterPro" id="IPR029058">
    <property type="entry name" value="AB_hydrolase_fold"/>
</dbReference>
<reference evidence="3" key="1">
    <citation type="submission" date="2016-11" db="EMBL/GenBank/DDBJ databases">
        <authorList>
            <person name="Varghese N."/>
            <person name="Submissions S."/>
        </authorList>
    </citation>
    <scope>NUCLEOTIDE SEQUENCE [LARGE SCALE GENOMIC DNA]</scope>
    <source>
        <strain evidence="3">DSM 16579</strain>
    </source>
</reference>
<keyword evidence="3" id="KW-1185">Reference proteome</keyword>
<evidence type="ECO:0000259" key="1">
    <source>
        <dbReference type="Pfam" id="PF00561"/>
    </source>
</evidence>
<evidence type="ECO:0000313" key="2">
    <source>
        <dbReference type="EMBL" id="SHG60120.1"/>
    </source>
</evidence>
<accession>A0A1M5L586</accession>
<sequence>MSSKRSINLAAWQHQFDDGHIQGYLGQIEESQPTIHFLHGNGFSVKTYMCFLEKLEGYNLIMQDAAGHGESTAGKRFVGWNITAARFAESLNAQQSVLPKTELIGIGHSFGGCMTALMSAQTPTLFDRLVLLDPALFPPRLIWMMRGVKLTGLKSQVPLVKQARRRRTQWENLTQVKSSFFERGTFKGWEPACLEDYIASSIKHDEKGRYKLGCPSWMEAAIFSSYPKRLWSAIANISVPTCIIQGKDTFDYFKEAYRLAAKLNPNIKVIEVDGGHCFMQQHTTMAAQAVMDVLRKK</sequence>
<dbReference type="Gene3D" id="3.40.50.1820">
    <property type="entry name" value="alpha/beta hydrolase"/>
    <property type="match status" value="1"/>
</dbReference>
<gene>
    <name evidence="2" type="ORF">SAMN02745753_04186</name>
</gene>
<dbReference type="Pfam" id="PF00561">
    <property type="entry name" value="Abhydrolase_1"/>
    <property type="match status" value="1"/>
</dbReference>
<dbReference type="PANTHER" id="PTHR42886">
    <property type="entry name" value="RE40534P-RELATED"/>
    <property type="match status" value="1"/>
</dbReference>
<dbReference type="InterPro" id="IPR000073">
    <property type="entry name" value="AB_hydrolase_1"/>
</dbReference>
<dbReference type="OrthoDB" id="5729753at2"/>
<dbReference type="STRING" id="1122206.SAMN02745753_04186"/>
<dbReference type="Proteomes" id="UP000184517">
    <property type="component" value="Unassembled WGS sequence"/>
</dbReference>
<dbReference type="EMBL" id="FQVF01000025">
    <property type="protein sequence ID" value="SHG60120.1"/>
    <property type="molecule type" value="Genomic_DNA"/>
</dbReference>
<dbReference type="AlphaFoldDB" id="A0A1M5L586"/>
<proteinExistence type="predicted"/>
<dbReference type="PANTHER" id="PTHR42886:SF29">
    <property type="entry name" value="PUMMELIG, ISOFORM A"/>
    <property type="match status" value="1"/>
</dbReference>
<evidence type="ECO:0000313" key="3">
    <source>
        <dbReference type="Proteomes" id="UP000184517"/>
    </source>
</evidence>
<dbReference type="SUPFAM" id="SSF53474">
    <property type="entry name" value="alpha/beta-Hydrolases"/>
    <property type="match status" value="1"/>
</dbReference>
<name>A0A1M5L586_9GAMM</name>
<organism evidence="2 3">
    <name type="scientific">Marinomonas polaris DSM 16579</name>
    <dbReference type="NCBI Taxonomy" id="1122206"/>
    <lineage>
        <taxon>Bacteria</taxon>
        <taxon>Pseudomonadati</taxon>
        <taxon>Pseudomonadota</taxon>
        <taxon>Gammaproteobacteria</taxon>
        <taxon>Oceanospirillales</taxon>
        <taxon>Oceanospirillaceae</taxon>
        <taxon>Marinomonas</taxon>
    </lineage>
</organism>
<feature type="domain" description="AB hydrolase-1" evidence="1">
    <location>
        <begin position="33"/>
        <end position="279"/>
    </location>
</feature>